<organism evidence="1 2">
    <name type="scientific">Actinocorallia herbida</name>
    <dbReference type="NCBI Taxonomy" id="58109"/>
    <lineage>
        <taxon>Bacteria</taxon>
        <taxon>Bacillati</taxon>
        <taxon>Actinomycetota</taxon>
        <taxon>Actinomycetes</taxon>
        <taxon>Streptosporangiales</taxon>
        <taxon>Thermomonosporaceae</taxon>
        <taxon>Actinocorallia</taxon>
    </lineage>
</organism>
<keyword evidence="2" id="KW-1185">Reference proteome</keyword>
<evidence type="ECO:0000313" key="1">
    <source>
        <dbReference type="EMBL" id="ROO86543.1"/>
    </source>
</evidence>
<name>A0A3N1CZ30_9ACTN</name>
<dbReference type="AlphaFoldDB" id="A0A3N1CZ30"/>
<reference evidence="1 2" key="1">
    <citation type="submission" date="2018-11" db="EMBL/GenBank/DDBJ databases">
        <title>Sequencing the genomes of 1000 actinobacteria strains.</title>
        <authorList>
            <person name="Klenk H.-P."/>
        </authorList>
    </citation>
    <scope>NUCLEOTIDE SEQUENCE [LARGE SCALE GENOMIC DNA]</scope>
    <source>
        <strain evidence="1 2">DSM 44254</strain>
    </source>
</reference>
<sequence length="150" mass="16116">MVMRMNVTLVDLCHQTGLVPLDHLDFEADIPVIDGLQAQGDLIVVPSAMLAGVVSTPDRAGWTEVPPEGVVLLRGEDGGNPHTLVADPGVCRWIAGAHDRDRLALGLFEATAPVYLLHPEHGASGCAPGTYVVRRQRELSGRREVRLIAD</sequence>
<gene>
    <name evidence="1" type="ORF">EDD29_4116</name>
</gene>
<dbReference type="Proteomes" id="UP000272400">
    <property type="component" value="Unassembled WGS sequence"/>
</dbReference>
<proteinExistence type="predicted"/>
<dbReference type="EMBL" id="RJKE01000001">
    <property type="protein sequence ID" value="ROO86543.1"/>
    <property type="molecule type" value="Genomic_DNA"/>
</dbReference>
<comment type="caution">
    <text evidence="1">The sequence shown here is derived from an EMBL/GenBank/DDBJ whole genome shotgun (WGS) entry which is preliminary data.</text>
</comment>
<evidence type="ECO:0000313" key="2">
    <source>
        <dbReference type="Proteomes" id="UP000272400"/>
    </source>
</evidence>
<accession>A0A3N1CZ30</accession>
<protein>
    <submittedName>
        <fullName evidence="1">Uncharacterized protein</fullName>
    </submittedName>
</protein>